<keyword evidence="7 9" id="KW-0464">Manganese</keyword>
<comment type="pathway">
    <text evidence="3 9">Carbohydrate metabolism; pentose and glucuronate interconversion.</text>
</comment>
<comment type="caution">
    <text evidence="10">The sequence shown here is derived from an EMBL/GenBank/DDBJ whole genome shotgun (WGS) entry which is preliminary data.</text>
</comment>
<dbReference type="Pfam" id="PF03786">
    <property type="entry name" value="UxuA"/>
    <property type="match status" value="1"/>
</dbReference>
<proteinExistence type="inferred from homology"/>
<dbReference type="InterPro" id="IPR004628">
    <property type="entry name" value="Man_deHydtase"/>
</dbReference>
<dbReference type="PANTHER" id="PTHR30387:SF2">
    <property type="entry name" value="MANNONATE DEHYDRATASE"/>
    <property type="match status" value="1"/>
</dbReference>
<comment type="function">
    <text evidence="2 9">Catalyzes the dehydration of D-mannonate.</text>
</comment>
<evidence type="ECO:0000256" key="3">
    <source>
        <dbReference type="ARBA" id="ARBA00004892"/>
    </source>
</evidence>
<dbReference type="HAMAP" id="MF_00106">
    <property type="entry name" value="UxuA"/>
    <property type="match status" value="1"/>
</dbReference>
<evidence type="ECO:0000256" key="2">
    <source>
        <dbReference type="ARBA" id="ARBA00002713"/>
    </source>
</evidence>
<dbReference type="RefSeq" id="WP_311662237.1">
    <property type="nucleotide sequence ID" value="NZ_JAVRHT010000006.1"/>
</dbReference>
<dbReference type="InterPro" id="IPR036237">
    <property type="entry name" value="Xyl_isomerase-like_sf"/>
</dbReference>
<sequence>MNLSFRWYGESDPVTLDAIRQIPGVGGIVSALYDVAPGVAWTADAVTSLRERVEDAGLALTCIESIPVPEGVKLGTDDRDRLADAWCASVEAVGGAGVPVVCYNFMPVFDWTRTDLHRPLPDGSEALAYFEGELAEVETALASGGLPGWMDAHSPDDLRRLFAAYAEVDTERMWDHLGWFLERAVPAAEAAGVKLAIHPDDPPWPLFGLPRVVTSAAAFGRVCDLVDSPANGVTFCTGSLGADPQQAPGLAADAARLAGRGRLHFAHLRNVAHVPTPGGADGAGRDFTETPHPDGDVDLAAVVAALKSAGFDGPLRPDHGRQIWTERDNSDVRPGYGLYDRALGATYLRGLWDAATPPRS</sequence>
<dbReference type="NCBIfam" id="NF003027">
    <property type="entry name" value="PRK03906.1"/>
    <property type="match status" value="1"/>
</dbReference>
<accession>A0ABU3BNM1</accession>
<comment type="cofactor">
    <cofactor evidence="9">
        <name>Fe(2+)</name>
        <dbReference type="ChEBI" id="CHEBI:29033"/>
    </cofactor>
    <cofactor evidence="9">
        <name>Mn(2+)</name>
        <dbReference type="ChEBI" id="CHEBI:29035"/>
    </cofactor>
</comment>
<evidence type="ECO:0000256" key="4">
    <source>
        <dbReference type="ARBA" id="ARBA00007389"/>
    </source>
</evidence>
<comment type="catalytic activity">
    <reaction evidence="1 9">
        <text>D-mannonate = 2-dehydro-3-deoxy-D-gluconate + H2O</text>
        <dbReference type="Rhea" id="RHEA:20097"/>
        <dbReference type="ChEBI" id="CHEBI:15377"/>
        <dbReference type="ChEBI" id="CHEBI:17767"/>
        <dbReference type="ChEBI" id="CHEBI:57990"/>
        <dbReference type="EC" id="4.2.1.8"/>
    </reaction>
</comment>
<evidence type="ECO:0000256" key="8">
    <source>
        <dbReference type="ARBA" id="ARBA00023239"/>
    </source>
</evidence>
<evidence type="ECO:0000256" key="9">
    <source>
        <dbReference type="HAMAP-Rule" id="MF_00106"/>
    </source>
</evidence>
<keyword evidence="11" id="KW-1185">Reference proteome</keyword>
<evidence type="ECO:0000256" key="7">
    <source>
        <dbReference type="ARBA" id="ARBA00023211"/>
    </source>
</evidence>
<dbReference type="Gene3D" id="3.20.20.150">
    <property type="entry name" value="Divalent-metal-dependent TIM barrel enzymes"/>
    <property type="match status" value="1"/>
</dbReference>
<reference evidence="10 11" key="1">
    <citation type="submission" date="2023-09" db="EMBL/GenBank/DDBJ databases">
        <authorList>
            <person name="Rey-Velasco X."/>
        </authorList>
    </citation>
    <scope>NUCLEOTIDE SEQUENCE [LARGE SCALE GENOMIC DNA]</scope>
    <source>
        <strain evidence="10 11">F394</strain>
    </source>
</reference>
<organism evidence="10 11">
    <name type="scientific">Rubrivirga litoralis</name>
    <dbReference type="NCBI Taxonomy" id="3075598"/>
    <lineage>
        <taxon>Bacteria</taxon>
        <taxon>Pseudomonadati</taxon>
        <taxon>Rhodothermota</taxon>
        <taxon>Rhodothermia</taxon>
        <taxon>Rhodothermales</taxon>
        <taxon>Rubricoccaceae</taxon>
        <taxon>Rubrivirga</taxon>
    </lineage>
</organism>
<evidence type="ECO:0000256" key="5">
    <source>
        <dbReference type="ARBA" id="ARBA00012927"/>
    </source>
</evidence>
<protein>
    <recommendedName>
        <fullName evidence="5 9">Mannonate dehydratase</fullName>
        <ecNumber evidence="5 9">4.2.1.8</ecNumber>
    </recommendedName>
    <alternativeName>
        <fullName evidence="9">D-mannonate hydro-lyase</fullName>
    </alternativeName>
</protein>
<dbReference type="PANTHER" id="PTHR30387">
    <property type="entry name" value="MANNONATE DEHYDRATASE"/>
    <property type="match status" value="1"/>
</dbReference>
<dbReference type="GO" id="GO:0008927">
    <property type="term" value="F:mannonate dehydratase activity"/>
    <property type="evidence" value="ECO:0007669"/>
    <property type="project" value="UniProtKB-EC"/>
</dbReference>
<keyword evidence="8 9" id="KW-0456">Lyase</keyword>
<dbReference type="PIRSF" id="PIRSF016049">
    <property type="entry name" value="Man_dehyd"/>
    <property type="match status" value="1"/>
</dbReference>
<comment type="similarity">
    <text evidence="4 9">Belongs to the mannonate dehydratase family.</text>
</comment>
<evidence type="ECO:0000256" key="1">
    <source>
        <dbReference type="ARBA" id="ARBA00001794"/>
    </source>
</evidence>
<dbReference type="SUPFAM" id="SSF51658">
    <property type="entry name" value="Xylose isomerase-like"/>
    <property type="match status" value="1"/>
</dbReference>
<keyword evidence="6 9" id="KW-0408">Iron</keyword>
<gene>
    <name evidence="9" type="primary">uxuA</name>
    <name evidence="10" type="ORF">RM540_03990</name>
</gene>
<name>A0ABU3BNM1_9BACT</name>
<dbReference type="EMBL" id="JAVRHT010000006">
    <property type="protein sequence ID" value="MDT0630900.1"/>
    <property type="molecule type" value="Genomic_DNA"/>
</dbReference>
<evidence type="ECO:0000313" key="11">
    <source>
        <dbReference type="Proteomes" id="UP001267426"/>
    </source>
</evidence>
<dbReference type="EC" id="4.2.1.8" evidence="5 9"/>
<dbReference type="Proteomes" id="UP001267426">
    <property type="component" value="Unassembled WGS sequence"/>
</dbReference>
<evidence type="ECO:0000256" key="6">
    <source>
        <dbReference type="ARBA" id="ARBA00023004"/>
    </source>
</evidence>
<evidence type="ECO:0000313" key="10">
    <source>
        <dbReference type="EMBL" id="MDT0630900.1"/>
    </source>
</evidence>